<dbReference type="AlphaFoldDB" id="A0A3G2JR51"/>
<evidence type="ECO:0000313" key="2">
    <source>
        <dbReference type="EMBL" id="AYN43107.1"/>
    </source>
</evidence>
<evidence type="ECO:0000256" key="1">
    <source>
        <dbReference type="SAM" id="MobiDB-lite"/>
    </source>
</evidence>
<keyword evidence="3" id="KW-1185">Reference proteome</keyword>
<organism evidence="2 3">
    <name type="scientific">Streptomyces dangxiongensis</name>
    <dbReference type="NCBI Taxonomy" id="1442032"/>
    <lineage>
        <taxon>Bacteria</taxon>
        <taxon>Bacillati</taxon>
        <taxon>Actinomycetota</taxon>
        <taxon>Actinomycetes</taxon>
        <taxon>Kitasatosporales</taxon>
        <taxon>Streptomycetaceae</taxon>
        <taxon>Streptomyces</taxon>
    </lineage>
</organism>
<dbReference type="PANTHER" id="PTHR43481:SF4">
    <property type="entry name" value="GLYCEROL-1-PHOSPHATE PHOSPHOHYDROLASE 1-RELATED"/>
    <property type="match status" value="1"/>
</dbReference>
<proteinExistence type="predicted"/>
<dbReference type="Gene3D" id="1.10.150.240">
    <property type="entry name" value="Putative phosphatase, domain 2"/>
    <property type="match status" value="1"/>
</dbReference>
<dbReference type="InterPro" id="IPR036412">
    <property type="entry name" value="HAD-like_sf"/>
</dbReference>
<dbReference type="KEGG" id="sdd:D9753_34250"/>
<dbReference type="InterPro" id="IPR023198">
    <property type="entry name" value="PGP-like_dom2"/>
</dbReference>
<evidence type="ECO:0000313" key="3">
    <source>
        <dbReference type="Proteomes" id="UP000268329"/>
    </source>
</evidence>
<dbReference type="PANTHER" id="PTHR43481">
    <property type="entry name" value="FRUCTOSE-1-PHOSPHATE PHOSPHATASE"/>
    <property type="match status" value="1"/>
</dbReference>
<reference evidence="2 3" key="1">
    <citation type="submission" date="2018-10" db="EMBL/GenBank/DDBJ databases">
        <title>The genome of Streptomyces dangxiongensis Z022.</title>
        <authorList>
            <person name="Zhang B."/>
        </authorList>
    </citation>
    <scope>NUCLEOTIDE SEQUENCE [LARGE SCALE GENOMIC DNA]</scope>
    <source>
        <strain evidence="2 3">Z022</strain>
    </source>
</reference>
<dbReference type="OrthoDB" id="9797743at2"/>
<dbReference type="RefSeq" id="WP_121790533.1">
    <property type="nucleotide sequence ID" value="NZ_CP033073.1"/>
</dbReference>
<protein>
    <recommendedName>
        <fullName evidence="4">HAD family hydrolase</fullName>
    </recommendedName>
</protein>
<gene>
    <name evidence="2" type="ORF">D9753_34250</name>
</gene>
<sequence>MLGLPAHVRACLFDLDGVLTRTAKVHAAASKERFDGRLRERATREGTAFVPFDAVDDHDEYVDGRPRADGVRTFDPVVAHERRLRGVPGPDTCLEAARGPGAEPDRAAVSADAPAGVEAGPAGRSGVVVGVDRVGRAERLRARGADVAVRDLAELLESR</sequence>
<dbReference type="EMBL" id="CP033073">
    <property type="protein sequence ID" value="AYN43107.1"/>
    <property type="molecule type" value="Genomic_DNA"/>
</dbReference>
<dbReference type="GO" id="GO:0050308">
    <property type="term" value="F:sugar-phosphatase activity"/>
    <property type="evidence" value="ECO:0007669"/>
    <property type="project" value="TreeGrafter"/>
</dbReference>
<dbReference type="InterPro" id="IPR023214">
    <property type="entry name" value="HAD_sf"/>
</dbReference>
<dbReference type="SUPFAM" id="SSF56784">
    <property type="entry name" value="HAD-like"/>
    <property type="match status" value="1"/>
</dbReference>
<accession>A0A3G2JR51</accession>
<dbReference type="InterPro" id="IPR051806">
    <property type="entry name" value="HAD-like_SPP"/>
</dbReference>
<dbReference type="Proteomes" id="UP000268329">
    <property type="component" value="Chromosome"/>
</dbReference>
<dbReference type="Gene3D" id="3.40.50.1000">
    <property type="entry name" value="HAD superfamily/HAD-like"/>
    <property type="match status" value="2"/>
</dbReference>
<evidence type="ECO:0008006" key="4">
    <source>
        <dbReference type="Google" id="ProtNLM"/>
    </source>
</evidence>
<name>A0A3G2JR51_9ACTN</name>
<feature type="region of interest" description="Disordered" evidence="1">
    <location>
        <begin position="98"/>
        <end position="125"/>
    </location>
</feature>